<organism evidence="11 12">
    <name type="scientific">Caenorhabditis angaria</name>
    <dbReference type="NCBI Taxonomy" id="860376"/>
    <lineage>
        <taxon>Eukaryota</taxon>
        <taxon>Metazoa</taxon>
        <taxon>Ecdysozoa</taxon>
        <taxon>Nematoda</taxon>
        <taxon>Chromadorea</taxon>
        <taxon>Rhabditida</taxon>
        <taxon>Rhabditina</taxon>
        <taxon>Rhabditomorpha</taxon>
        <taxon>Rhabditoidea</taxon>
        <taxon>Rhabditidae</taxon>
        <taxon>Peloderinae</taxon>
        <taxon>Caenorhabditis</taxon>
    </lineage>
</organism>
<dbReference type="PRINTS" id="PR00318">
    <property type="entry name" value="GPROTEINA"/>
</dbReference>
<feature type="binding site" evidence="10">
    <location>
        <position position="84"/>
    </location>
    <ligand>
        <name>Mg(2+)</name>
        <dbReference type="ChEBI" id="CHEBI:18420"/>
    </ligand>
</feature>
<keyword evidence="3 10" id="KW-0479">Metal-binding</keyword>
<dbReference type="InterPro" id="IPR011025">
    <property type="entry name" value="GproteinA_insert"/>
</dbReference>
<reference evidence="11" key="1">
    <citation type="submission" date="2022-11" db="EMBL/GenBank/DDBJ databases">
        <authorList>
            <person name="Kikuchi T."/>
        </authorList>
    </citation>
    <scope>NUCLEOTIDE SEQUENCE</scope>
    <source>
        <strain evidence="11">PS1010</strain>
    </source>
</reference>
<dbReference type="GO" id="GO:0005525">
    <property type="term" value="F:GTP binding"/>
    <property type="evidence" value="ECO:0007669"/>
    <property type="project" value="UniProtKB-KW"/>
</dbReference>
<gene>
    <name evidence="11" type="ORF">CAMP_LOCUS1962</name>
</gene>
<dbReference type="SUPFAM" id="SSF52540">
    <property type="entry name" value="P-loop containing nucleoside triphosphate hydrolases"/>
    <property type="match status" value="1"/>
</dbReference>
<evidence type="ECO:0000313" key="12">
    <source>
        <dbReference type="Proteomes" id="UP001152747"/>
    </source>
</evidence>
<dbReference type="PROSITE" id="PS51882">
    <property type="entry name" value="G_ALPHA"/>
    <property type="match status" value="1"/>
</dbReference>
<keyword evidence="10" id="KW-0460">Magnesium</keyword>
<feature type="binding site" evidence="10">
    <location>
        <position position="199"/>
    </location>
    <ligand>
        <name>Mg(2+)</name>
        <dbReference type="ChEBI" id="CHEBI:18420"/>
    </ligand>
</feature>
<feature type="binding site" evidence="9">
    <location>
        <begin position="304"/>
        <end position="307"/>
    </location>
    <ligand>
        <name>GTP</name>
        <dbReference type="ChEBI" id="CHEBI:37565"/>
    </ligand>
</feature>
<dbReference type="FunFam" id="3.40.50.300:FF:000692">
    <property type="entry name" value="Guanine nucleotide-binding protein subunit alpha"/>
    <property type="match status" value="1"/>
</dbReference>
<dbReference type="Pfam" id="PF00503">
    <property type="entry name" value="G-alpha"/>
    <property type="match status" value="1"/>
</dbReference>
<keyword evidence="12" id="KW-1185">Reference proteome</keyword>
<dbReference type="PANTHER" id="PTHR10218:SF208">
    <property type="entry name" value="GUANINE NUCLEOTIDE-BINDING PROTEIN ALPHA-14 SUBUNIT"/>
    <property type="match status" value="1"/>
</dbReference>
<evidence type="ECO:0000256" key="6">
    <source>
        <dbReference type="ARBA" id="ARBA00023139"/>
    </source>
</evidence>
<dbReference type="EMBL" id="CANHGI010000001">
    <property type="protein sequence ID" value="CAI5439325.1"/>
    <property type="molecule type" value="Genomic_DNA"/>
</dbReference>
<accession>A0A9P1MTQ3</accession>
<evidence type="ECO:0000256" key="7">
    <source>
        <dbReference type="ARBA" id="ARBA00023224"/>
    </source>
</evidence>
<evidence type="ECO:0000256" key="8">
    <source>
        <dbReference type="ARBA" id="ARBA00023288"/>
    </source>
</evidence>
<evidence type="ECO:0000256" key="2">
    <source>
        <dbReference type="ARBA" id="ARBA00022707"/>
    </source>
</evidence>
<evidence type="ECO:0000256" key="4">
    <source>
        <dbReference type="ARBA" id="ARBA00022741"/>
    </source>
</evidence>
<evidence type="ECO:0000313" key="11">
    <source>
        <dbReference type="EMBL" id="CAI5439325.1"/>
    </source>
</evidence>
<keyword evidence="5 9" id="KW-0342">GTP-binding</keyword>
<keyword evidence="6" id="KW-0564">Palmitate</keyword>
<name>A0A9P1MTQ3_9PELO</name>
<evidence type="ECO:0000256" key="5">
    <source>
        <dbReference type="ARBA" id="ARBA00023134"/>
    </source>
</evidence>
<dbReference type="PANTHER" id="PTHR10218">
    <property type="entry name" value="GTP-BINDING PROTEIN ALPHA SUBUNIT"/>
    <property type="match status" value="1"/>
</dbReference>
<protein>
    <submittedName>
        <fullName evidence="11">Uncharacterized protein</fullName>
    </submittedName>
</protein>
<feature type="binding site" evidence="9">
    <location>
        <begin position="168"/>
        <end position="169"/>
    </location>
    <ligand>
        <name>GTP</name>
        <dbReference type="ChEBI" id="CHEBI:37565"/>
    </ligand>
</feature>
<dbReference type="GO" id="GO:0005834">
    <property type="term" value="C:heterotrimeric G-protein complex"/>
    <property type="evidence" value="ECO:0007669"/>
    <property type="project" value="TreeGrafter"/>
</dbReference>
<dbReference type="GO" id="GO:0003924">
    <property type="term" value="F:GTPase activity"/>
    <property type="evidence" value="ECO:0007669"/>
    <property type="project" value="InterPro"/>
</dbReference>
<feature type="binding site" evidence="9">
    <location>
        <begin position="218"/>
        <end position="222"/>
    </location>
    <ligand>
        <name>GTP</name>
        <dbReference type="ChEBI" id="CHEBI:37565"/>
    </ligand>
</feature>
<proteinExistence type="predicted"/>
<comment type="subunit">
    <text evidence="1">G proteins are composed of 3 units; alpha, beta and gamma. The alpha chain contains the guanine nucleotide binding site.</text>
</comment>
<feature type="binding site" evidence="9">
    <location>
        <position position="360"/>
    </location>
    <ligand>
        <name>GTP</name>
        <dbReference type="ChEBI" id="CHEBI:37565"/>
    </ligand>
</feature>
<dbReference type="InterPro" id="IPR027417">
    <property type="entry name" value="P-loop_NTPase"/>
</dbReference>
<evidence type="ECO:0000256" key="10">
    <source>
        <dbReference type="PIRSR" id="PIRSR601019-2"/>
    </source>
</evidence>
<dbReference type="GO" id="GO:0001664">
    <property type="term" value="F:G protein-coupled receptor binding"/>
    <property type="evidence" value="ECO:0007669"/>
    <property type="project" value="TreeGrafter"/>
</dbReference>
<dbReference type="SUPFAM" id="SSF47895">
    <property type="entry name" value="Transducin (alpha subunit), insertion domain"/>
    <property type="match status" value="1"/>
</dbReference>
<dbReference type="OrthoDB" id="5783907at2759"/>
<comment type="caution">
    <text evidence="11">The sequence shown here is derived from an EMBL/GenBank/DDBJ whole genome shotgun (WGS) entry which is preliminary data.</text>
</comment>
<sequence length="388" mass="45286">MACSSFFSSEYFYRCFHGPNGCLVPSRPTEGQPIENQFDELESKLSILAKKRSDEIERYLDEQKRKNDGILNILILGGPSSGKSTIFKQMQIIHRDGYKDADELESFKNLIYENIFDIFQQLQNGARIIGISLENLKCHVDSVAEGEFWISAEIQRVFSRRYEFELMDSTKYYLSNLNRLSQPGYIPNYEDIVHSRRPTKNIHTMIFTYTHLKLKLIDVGGQKSERRKWLPLFEDSRVILFVIDLTGYAKKSEESRLEILRSAIFQKWWEDPGNVSDLKVALKIFEDVSNNAILKNAVFLMFFNKFDLFEELLRDFEIERCFSKFKGKSGDLDECSDFIRQKFLRAAKHRKSIYPHFTTATNTENIKMVFRASMESVFKANSRSTGLQ</sequence>
<dbReference type="CDD" id="cd00066">
    <property type="entry name" value="G-alpha"/>
    <property type="match status" value="1"/>
</dbReference>
<dbReference type="GO" id="GO:0005737">
    <property type="term" value="C:cytoplasm"/>
    <property type="evidence" value="ECO:0007669"/>
    <property type="project" value="TreeGrafter"/>
</dbReference>
<dbReference type="Gene3D" id="3.40.50.300">
    <property type="entry name" value="P-loop containing nucleotide triphosphate hydrolases"/>
    <property type="match status" value="2"/>
</dbReference>
<dbReference type="GO" id="GO:0007188">
    <property type="term" value="P:adenylate cyclase-modulating G protein-coupled receptor signaling pathway"/>
    <property type="evidence" value="ECO:0007669"/>
    <property type="project" value="TreeGrafter"/>
</dbReference>
<evidence type="ECO:0000256" key="1">
    <source>
        <dbReference type="ARBA" id="ARBA00011356"/>
    </source>
</evidence>
<keyword evidence="2" id="KW-0519">Myristate</keyword>
<evidence type="ECO:0000256" key="3">
    <source>
        <dbReference type="ARBA" id="ARBA00022723"/>
    </source>
</evidence>
<dbReference type="InterPro" id="IPR001019">
    <property type="entry name" value="Gprotein_alpha_su"/>
</dbReference>
<evidence type="ECO:0000256" key="9">
    <source>
        <dbReference type="PIRSR" id="PIRSR601019-1"/>
    </source>
</evidence>
<dbReference type="GO" id="GO:0031683">
    <property type="term" value="F:G-protein beta/gamma-subunit complex binding"/>
    <property type="evidence" value="ECO:0007669"/>
    <property type="project" value="InterPro"/>
</dbReference>
<keyword evidence="4 9" id="KW-0547">Nucleotide-binding</keyword>
<dbReference type="AlphaFoldDB" id="A0A9P1MTQ3"/>
<dbReference type="Gene3D" id="1.10.400.10">
    <property type="entry name" value="GI Alpha 1, domain 2-like"/>
    <property type="match status" value="2"/>
</dbReference>
<keyword evidence="7" id="KW-0807">Transducer</keyword>
<keyword evidence="8" id="KW-0449">Lipoprotein</keyword>
<dbReference type="Proteomes" id="UP001152747">
    <property type="component" value="Unassembled WGS sequence"/>
</dbReference>
<dbReference type="SMART" id="SM00275">
    <property type="entry name" value="G_alpha"/>
    <property type="match status" value="1"/>
</dbReference>
<dbReference type="GO" id="GO:0046872">
    <property type="term" value="F:metal ion binding"/>
    <property type="evidence" value="ECO:0007669"/>
    <property type="project" value="UniProtKB-KW"/>
</dbReference>